<dbReference type="STRING" id="1125725.HMPREF1325_2194"/>
<dbReference type="AlphaFoldDB" id="U1FPG2"/>
<sequence>MNAVEKPSGFLTVSKYFRVSGGREDDAVFQNRVVCTQTCGNFRTFVPKRKRSPVQSGGGLARRNARIIKFKTDRRYCRHPLFDIATGRVRAL</sequence>
<evidence type="ECO:0000313" key="2">
    <source>
        <dbReference type="EMBL" id="ERK04513.1"/>
    </source>
</evidence>
<dbReference type="Proteomes" id="UP000016646">
    <property type="component" value="Unassembled WGS sequence"/>
</dbReference>
<dbReference type="RefSeq" id="WP_021329688.1">
    <property type="nucleotide sequence ID" value="NZ_AUZJ01000013.1"/>
</dbReference>
<accession>U1FPG2</accession>
<evidence type="ECO:0000313" key="1">
    <source>
        <dbReference type="EMBL" id="ERF61386.1"/>
    </source>
</evidence>
<dbReference type="Proteomes" id="UP000016412">
    <property type="component" value="Unassembled WGS sequence"/>
</dbReference>
<comment type="caution">
    <text evidence="1">The sequence shown here is derived from an EMBL/GenBank/DDBJ whole genome shotgun (WGS) entry which is preliminary data.</text>
</comment>
<evidence type="ECO:0000313" key="3">
    <source>
        <dbReference type="Proteomes" id="UP000016412"/>
    </source>
</evidence>
<proteinExistence type="predicted"/>
<organism evidence="1 3">
    <name type="scientific">Treponema socranskii subsp. socranskii VPI DR56BR1116 = ATCC 35536</name>
    <dbReference type="NCBI Taxonomy" id="1125725"/>
    <lineage>
        <taxon>Bacteria</taxon>
        <taxon>Pseudomonadati</taxon>
        <taxon>Spirochaetota</taxon>
        <taxon>Spirochaetia</taxon>
        <taxon>Spirochaetales</taxon>
        <taxon>Treponemataceae</taxon>
        <taxon>Treponema</taxon>
    </lineage>
</organism>
<name>U1FPG2_TRESO</name>
<evidence type="ECO:0000313" key="4">
    <source>
        <dbReference type="Proteomes" id="UP000016646"/>
    </source>
</evidence>
<reference evidence="3 4" key="1">
    <citation type="submission" date="2013-08" db="EMBL/GenBank/DDBJ databases">
        <authorList>
            <person name="Durkin A.S."/>
            <person name="Haft D.R."/>
            <person name="McCorrison J."/>
            <person name="Torralba M."/>
            <person name="Gillis M."/>
            <person name="Haft D.H."/>
            <person name="Methe B."/>
            <person name="Sutton G."/>
            <person name="Nelson K.E."/>
        </authorList>
    </citation>
    <scope>NUCLEOTIDE SEQUENCE [LARGE SCALE GENOMIC DNA]</scope>
    <source>
        <strain evidence="2 4">ATCC 35536</strain>
        <strain evidence="1 3">VPI DR56BR1116</strain>
    </source>
</reference>
<dbReference type="PATRIC" id="fig|1125725.3.peg.641"/>
<gene>
    <name evidence="2" type="ORF">HMPREF0860_0762</name>
    <name evidence="1" type="ORF">HMPREF1325_2194</name>
</gene>
<dbReference type="EMBL" id="AUZJ01000013">
    <property type="protein sequence ID" value="ERF61386.1"/>
    <property type="molecule type" value="Genomic_DNA"/>
</dbReference>
<dbReference type="EMBL" id="AVQI01000020">
    <property type="protein sequence ID" value="ERK04513.1"/>
    <property type="molecule type" value="Genomic_DNA"/>
</dbReference>
<protein>
    <submittedName>
        <fullName evidence="1">Uncharacterized protein</fullName>
    </submittedName>
</protein>
<keyword evidence="4" id="KW-1185">Reference proteome</keyword>